<accession>A0ABZ3D0Y7</accession>
<feature type="domain" description="Electron transfer flavoprotein alpha/beta-subunit N-terminal" evidence="4">
    <location>
        <begin position="61"/>
        <end position="233"/>
    </location>
</feature>
<dbReference type="PANTHER" id="PTHR43153">
    <property type="entry name" value="ELECTRON TRANSFER FLAVOPROTEIN ALPHA"/>
    <property type="match status" value="1"/>
</dbReference>
<reference evidence="5 6" key="1">
    <citation type="submission" date="2024-04" db="EMBL/GenBank/DDBJ databases">
        <title>Complete genome sequence of Nguyenibacter vanlangesis HBCM-1154, a strain capable of nitrogen fixation, IAA production, and phosphorus solubilization isolated from sugarcane soil.</title>
        <authorList>
            <person name="MY HANH P."/>
        </authorList>
    </citation>
    <scope>NUCLEOTIDE SEQUENCE [LARGE SCALE GENOMIC DNA]</scope>
    <source>
        <strain evidence="5 6">HBCM 1154</strain>
    </source>
</reference>
<evidence type="ECO:0000313" key="6">
    <source>
        <dbReference type="Proteomes" id="UP001449795"/>
    </source>
</evidence>
<feature type="region of interest" description="Disordered" evidence="3">
    <location>
        <begin position="1"/>
        <end position="29"/>
    </location>
</feature>
<dbReference type="InterPro" id="IPR014730">
    <property type="entry name" value="ETF_a/b_N"/>
</dbReference>
<dbReference type="SUPFAM" id="SSF52467">
    <property type="entry name" value="DHS-like NAD/FAD-binding domain"/>
    <property type="match status" value="1"/>
</dbReference>
<dbReference type="PANTHER" id="PTHR43153:SF1">
    <property type="entry name" value="ELECTRON TRANSFER FLAVOPROTEIN SUBUNIT ALPHA, MITOCHONDRIAL"/>
    <property type="match status" value="1"/>
</dbReference>
<evidence type="ECO:0000256" key="3">
    <source>
        <dbReference type="SAM" id="MobiDB-lite"/>
    </source>
</evidence>
<dbReference type="InterPro" id="IPR029035">
    <property type="entry name" value="DHS-like_NAD/FAD-binding_dom"/>
</dbReference>
<proteinExistence type="inferred from homology"/>
<dbReference type="SMART" id="SM00893">
    <property type="entry name" value="ETF"/>
    <property type="match status" value="1"/>
</dbReference>
<dbReference type="Proteomes" id="UP001449795">
    <property type="component" value="Chromosome"/>
</dbReference>
<dbReference type="EMBL" id="CP152276">
    <property type="protein sequence ID" value="XAE41305.1"/>
    <property type="molecule type" value="Genomic_DNA"/>
</dbReference>
<organism evidence="5 6">
    <name type="scientific">Nguyenibacter vanlangensis</name>
    <dbReference type="NCBI Taxonomy" id="1216886"/>
    <lineage>
        <taxon>Bacteria</taxon>
        <taxon>Pseudomonadati</taxon>
        <taxon>Pseudomonadota</taxon>
        <taxon>Alphaproteobacteria</taxon>
        <taxon>Acetobacterales</taxon>
        <taxon>Acetobacteraceae</taxon>
        <taxon>Nguyenibacter</taxon>
    </lineage>
</organism>
<evidence type="ECO:0000313" key="5">
    <source>
        <dbReference type="EMBL" id="XAE41305.1"/>
    </source>
</evidence>
<dbReference type="RefSeq" id="WP_342627264.1">
    <property type="nucleotide sequence ID" value="NZ_CP152276.1"/>
</dbReference>
<dbReference type="Gene3D" id="3.40.50.1220">
    <property type="entry name" value="TPP-binding domain"/>
    <property type="match status" value="1"/>
</dbReference>
<dbReference type="InterPro" id="IPR014729">
    <property type="entry name" value="Rossmann-like_a/b/a_fold"/>
</dbReference>
<dbReference type="SUPFAM" id="SSF52402">
    <property type="entry name" value="Adenine nucleotide alpha hydrolases-like"/>
    <property type="match status" value="1"/>
</dbReference>
<name>A0ABZ3D0Y7_9PROT</name>
<protein>
    <submittedName>
        <fullName evidence="5">Electron transfer flavoprotein subunit alpha/FixB family protein</fullName>
    </submittedName>
</protein>
<evidence type="ECO:0000256" key="1">
    <source>
        <dbReference type="ARBA" id="ARBA00005817"/>
    </source>
</evidence>
<comment type="similarity">
    <text evidence="1">Belongs to the ETF alpha-subunit/FixB family.</text>
</comment>
<sequence>MTGGTMTGRIRRDPRAERSRRLVPGGDRPRLVHDGNVAGMAVSRRPREAPVRRIEAPAFWVAVVIQAVDGGLDRWGRQLLGAARMLAGTDGGVVLVGLGDIASRQAGEAGADRILAIGALDDPEAAPYLLLELVAPFAPRHVIFAEDRTGGDLARRLAARSGWPIQPGIEALSVRQGVRPCRGGRSERVAAVARIITLPCDRVAPYAGHACEGRILAAPIPPSNPAGRLVFGPIVPAPAGAIPLSEAPFVVSAGQGVTDFETFHALARALGATEGASRVVCDAGSMPRAAQVGASGTVLDARCYLAFGIAGAPQHLQGLGKVEHVVAVNTDLHAAIVARAGLSIIADAQAVMPALLALLQGGGA</sequence>
<gene>
    <name evidence="5" type="ORF">AAC691_13425</name>
</gene>
<dbReference type="Gene3D" id="3.40.50.620">
    <property type="entry name" value="HUPs"/>
    <property type="match status" value="1"/>
</dbReference>
<evidence type="ECO:0000256" key="2">
    <source>
        <dbReference type="ARBA" id="ARBA00022982"/>
    </source>
</evidence>
<dbReference type="InterPro" id="IPR001308">
    <property type="entry name" value="ETF_a/FixB"/>
</dbReference>
<keyword evidence="2" id="KW-0813">Transport</keyword>
<feature type="compositionally biased region" description="Basic and acidic residues" evidence="3">
    <location>
        <begin position="10"/>
        <end position="20"/>
    </location>
</feature>
<dbReference type="InterPro" id="IPR014731">
    <property type="entry name" value="ETF_asu_C"/>
</dbReference>
<keyword evidence="6" id="KW-1185">Reference proteome</keyword>
<dbReference type="Pfam" id="PF01012">
    <property type="entry name" value="ETF"/>
    <property type="match status" value="1"/>
</dbReference>
<keyword evidence="2" id="KW-0249">Electron transport</keyword>
<evidence type="ECO:0000259" key="4">
    <source>
        <dbReference type="SMART" id="SM00893"/>
    </source>
</evidence>
<dbReference type="Pfam" id="PF00766">
    <property type="entry name" value="ETF_alpha"/>
    <property type="match status" value="1"/>
</dbReference>